<sequence length="1036" mass="115306">MTRQAPDHSLDPPDQPAIPPHVPPPYDLDFQQLVSFDNGHQSADTATNGGAHGQVDNFATSPRLTVLDVLIIGNSGFQSFDEFEHFCELYKKPYHEMEEEERMKLRQQLCALLRVARNPKSIQAIEEAYYVSQSSHRYLSLEDYSLRSENGYLISSTIKRCKSLTASIRTVQAAAAPTSATSSTPTVSDGDILSRDVQQWSVDNIQMLRNQYQQWLADDIFIYHHGAEDLLNKRPPQAISGAGSSSAFRQPIPRGPAPPISQYMDSNLADITSDLQHPWSYHQCLDYLARRVVIFMSSPNPNLFAFSLPSGSKLQGMTADQRAECVRKHIKEQDVKHGRAQVPKDTPSTLGSKYLSTASTKSRDDYYREEIVPDYRYHVHTSPGVNGNGNRYRDRSTWSTQADDGKGDTDWGDASDFGWLPAQSDDWIPSKKTHGRLSVLRSPDGSELKEVVPHSETSLFPELENDYPMIGRLLSQEHRVNHMSDFRLTSDQDHDLKVVDTQAPSWKDSKARAAASRDHISGRGNGVDGIDARTISEVDARAADSNSEKDSIMRRESTGEIAAHNVDSKGSSQKPGQRGSRGSNGNNDVLQEHQMQPMSLKESIAGIKLALDNIEANSFPCPSFPLQQFTRANDYERPFVIESFRRDYIRSQQEEKGLLDKARFEREYRERVEMVHQEHSIMPVSARPSTQAYYTKLMTLEQEHRKRLEMYYQMHHTMRAPSPASLAAYETEIRERVMSALQRHPVPDPPPYLQDDHTNSKEHLEMARRLYADAQKKASDSRASLGPLNFGLANAKELGSPASASKEAKQLQLGDIKKLPNALAGPAQTGTQVINSPTSKDAKKPRLGEIKKLPNDLAVPGRTGTKEAIAAAKVMEIKKKKEANLEDLRQFAVDFQMSTPVPSDIAFINAGEVPIDSLQGYASHHANTYNVAPLRRTLKEANAHQAKVRHTNVRPAVAHPSAPGERLADRISTNNVSVTQKPAAASGITSFAVTNPQSNSVNVARASDNQGQAAKHLANNDRSEQESIDDGWDMAN</sequence>
<feature type="region of interest" description="Disordered" evidence="1">
    <location>
        <begin position="1"/>
        <end position="24"/>
    </location>
</feature>
<dbReference type="AlphaFoldDB" id="W9CXS6"/>
<feature type="compositionally biased region" description="Acidic residues" evidence="1">
    <location>
        <begin position="1026"/>
        <end position="1036"/>
    </location>
</feature>
<dbReference type="HOGENOM" id="CLU_293406_0_0_1"/>
<feature type="region of interest" description="Disordered" evidence="1">
    <location>
        <begin position="825"/>
        <end position="846"/>
    </location>
</feature>
<feature type="region of interest" description="Disordered" evidence="1">
    <location>
        <begin position="501"/>
        <end position="532"/>
    </location>
</feature>
<evidence type="ECO:0000256" key="1">
    <source>
        <dbReference type="SAM" id="MobiDB-lite"/>
    </source>
</evidence>
<feature type="compositionally biased region" description="Pro residues" evidence="1">
    <location>
        <begin position="13"/>
        <end position="24"/>
    </location>
</feature>
<dbReference type="OrthoDB" id="3536280at2759"/>
<proteinExistence type="predicted"/>
<evidence type="ECO:0000313" key="3">
    <source>
        <dbReference type="Proteomes" id="UP000019487"/>
    </source>
</evidence>
<feature type="region of interest" description="Disordered" evidence="1">
    <location>
        <begin position="1007"/>
        <end position="1036"/>
    </location>
</feature>
<accession>W9CXS6</accession>
<keyword evidence="3" id="KW-1185">Reference proteome</keyword>
<feature type="compositionally biased region" description="Basic and acidic residues" evidence="1">
    <location>
        <begin position="1"/>
        <end position="11"/>
    </location>
</feature>
<feature type="region of interest" description="Disordered" evidence="1">
    <location>
        <begin position="559"/>
        <end position="589"/>
    </location>
</feature>
<protein>
    <submittedName>
        <fullName evidence="2">Uncharacterized protein</fullName>
    </submittedName>
</protein>
<feature type="compositionally biased region" description="Polar residues" evidence="1">
    <location>
        <begin position="828"/>
        <end position="839"/>
    </location>
</feature>
<feature type="compositionally biased region" description="Basic and acidic residues" evidence="1">
    <location>
        <begin position="507"/>
        <end position="521"/>
    </location>
</feature>
<feature type="compositionally biased region" description="Low complexity" evidence="1">
    <location>
        <begin position="578"/>
        <end position="587"/>
    </location>
</feature>
<gene>
    <name evidence="2" type="ORF">SBOR_0132</name>
</gene>
<dbReference type="Proteomes" id="UP000019487">
    <property type="component" value="Unassembled WGS sequence"/>
</dbReference>
<name>W9CXS6_SCLBF</name>
<organism evidence="2 3">
    <name type="scientific">Sclerotinia borealis (strain F-4128)</name>
    <dbReference type="NCBI Taxonomy" id="1432307"/>
    <lineage>
        <taxon>Eukaryota</taxon>
        <taxon>Fungi</taxon>
        <taxon>Dikarya</taxon>
        <taxon>Ascomycota</taxon>
        <taxon>Pezizomycotina</taxon>
        <taxon>Leotiomycetes</taxon>
        <taxon>Helotiales</taxon>
        <taxon>Sclerotiniaceae</taxon>
        <taxon>Sclerotinia</taxon>
    </lineage>
</organism>
<comment type="caution">
    <text evidence="2">The sequence shown here is derived from an EMBL/GenBank/DDBJ whole genome shotgun (WGS) entry which is preliminary data.</text>
</comment>
<dbReference type="EMBL" id="AYSA01000005">
    <property type="protein sequence ID" value="ESZ99469.1"/>
    <property type="molecule type" value="Genomic_DNA"/>
</dbReference>
<reference evidence="2 3" key="1">
    <citation type="journal article" date="2014" name="Genome Announc.">
        <title>Draft genome sequence of Sclerotinia borealis, a psychrophilic plant pathogenic fungus.</title>
        <authorList>
            <person name="Mardanov A.V."/>
            <person name="Beletsky A.V."/>
            <person name="Kadnikov V.V."/>
            <person name="Ignatov A.N."/>
            <person name="Ravin N.V."/>
        </authorList>
    </citation>
    <scope>NUCLEOTIDE SEQUENCE [LARGE SCALE GENOMIC DNA]</scope>
    <source>
        <strain evidence="3">F-4157</strain>
    </source>
</reference>
<evidence type="ECO:0000313" key="2">
    <source>
        <dbReference type="EMBL" id="ESZ99469.1"/>
    </source>
</evidence>
<feature type="region of interest" description="Disordered" evidence="1">
    <location>
        <begin position="382"/>
        <end position="409"/>
    </location>
</feature>